<keyword evidence="3" id="KW-0812">Transmembrane</keyword>
<comment type="caution">
    <text evidence="5">The sequence shown here is derived from an EMBL/GenBank/DDBJ whole genome shotgun (WGS) entry which is preliminary data.</text>
</comment>
<proteinExistence type="inferred from homology"/>
<reference evidence="5 6" key="1">
    <citation type="submission" date="2024-06" db="EMBL/GenBank/DDBJ databases">
        <authorList>
            <person name="Li F."/>
        </authorList>
    </citation>
    <scope>NUCLEOTIDE SEQUENCE [LARGE SCALE GENOMIC DNA]</scope>
    <source>
        <strain evidence="5 6">GXAS 311</strain>
    </source>
</reference>
<comment type="similarity">
    <text evidence="1">Belongs to the bacterial solute-binding protein 3 family.</text>
</comment>
<gene>
    <name evidence="5" type="ORF">ABVT43_03050</name>
</gene>
<sequence>MVLSKLYKQALWFVLVIIGVILFWYFNSSFSVVSNSQSTHSVESEAANSNAAQGVFQHGDACLLKVGWTDWPPYLVANDENQPSGFQIEFIQWVSQHINCKLTYRRLTWQNALGAIRTGEIDVLGRASKFIERERYAHFSEPYRMDMLALTVREETRDKHSVKNLREFFDAGLKLGVLQGGYFGPEVEAIRRDIKYRANFIEYPLEIDIINALDNLSVDGIFEAPFTIEQSITKNQNKHRFVKYPIEILIGPLHFMFSKKTVSKQQVEAFNQAMKKVKQSQQYKDHWFWTMIQ</sequence>
<evidence type="ECO:0000256" key="1">
    <source>
        <dbReference type="ARBA" id="ARBA00010333"/>
    </source>
</evidence>
<dbReference type="PANTHER" id="PTHR35936">
    <property type="entry name" value="MEMBRANE-BOUND LYTIC MUREIN TRANSGLYCOSYLASE F"/>
    <property type="match status" value="1"/>
</dbReference>
<keyword evidence="3" id="KW-0472">Membrane</keyword>
<dbReference type="SUPFAM" id="SSF53850">
    <property type="entry name" value="Periplasmic binding protein-like II"/>
    <property type="match status" value="1"/>
</dbReference>
<evidence type="ECO:0000259" key="4">
    <source>
        <dbReference type="SMART" id="SM00062"/>
    </source>
</evidence>
<name>A0ABV2BQF4_9GAMM</name>
<protein>
    <submittedName>
        <fullName evidence="5">Transporter substrate-binding domain-containing protein</fullName>
    </submittedName>
</protein>
<accession>A0ABV2BQF4</accession>
<keyword evidence="3" id="KW-1133">Transmembrane helix</keyword>
<dbReference type="Pfam" id="PF00497">
    <property type="entry name" value="SBP_bac_3"/>
    <property type="match status" value="1"/>
</dbReference>
<dbReference type="InterPro" id="IPR001638">
    <property type="entry name" value="Solute-binding_3/MltF_N"/>
</dbReference>
<dbReference type="PANTHER" id="PTHR35936:SF25">
    <property type="entry name" value="ABC TRANSPORTER SUBSTRATE-BINDING PROTEIN"/>
    <property type="match status" value="1"/>
</dbReference>
<evidence type="ECO:0000256" key="3">
    <source>
        <dbReference type="SAM" id="Phobius"/>
    </source>
</evidence>
<feature type="domain" description="Solute-binding protein family 3/N-terminal" evidence="4">
    <location>
        <begin position="63"/>
        <end position="291"/>
    </location>
</feature>
<dbReference type="SMART" id="SM00062">
    <property type="entry name" value="PBPb"/>
    <property type="match status" value="1"/>
</dbReference>
<keyword evidence="2" id="KW-0732">Signal</keyword>
<evidence type="ECO:0000256" key="2">
    <source>
        <dbReference type="ARBA" id="ARBA00022729"/>
    </source>
</evidence>
<dbReference type="Gene3D" id="3.40.190.10">
    <property type="entry name" value="Periplasmic binding protein-like II"/>
    <property type="match status" value="2"/>
</dbReference>
<feature type="transmembrane region" description="Helical" evidence="3">
    <location>
        <begin position="9"/>
        <end position="26"/>
    </location>
</feature>
<keyword evidence="6" id="KW-1185">Reference proteome</keyword>
<dbReference type="RefSeq" id="WP_353873645.1">
    <property type="nucleotide sequence ID" value="NZ_JBEVCJ010000002.1"/>
</dbReference>
<organism evidence="5 6">
    <name type="scientific">Aliikangiella maris</name>
    <dbReference type="NCBI Taxonomy" id="3162458"/>
    <lineage>
        <taxon>Bacteria</taxon>
        <taxon>Pseudomonadati</taxon>
        <taxon>Pseudomonadota</taxon>
        <taxon>Gammaproteobacteria</taxon>
        <taxon>Oceanospirillales</taxon>
        <taxon>Pleioneaceae</taxon>
        <taxon>Aliikangiella</taxon>
    </lineage>
</organism>
<dbReference type="Proteomes" id="UP001548189">
    <property type="component" value="Unassembled WGS sequence"/>
</dbReference>
<dbReference type="EMBL" id="JBEVCJ010000002">
    <property type="protein sequence ID" value="MET1254096.1"/>
    <property type="molecule type" value="Genomic_DNA"/>
</dbReference>
<evidence type="ECO:0000313" key="5">
    <source>
        <dbReference type="EMBL" id="MET1254096.1"/>
    </source>
</evidence>
<evidence type="ECO:0000313" key="6">
    <source>
        <dbReference type="Proteomes" id="UP001548189"/>
    </source>
</evidence>